<keyword evidence="3" id="KW-1185">Reference proteome</keyword>
<dbReference type="Gene3D" id="3.40.50.410">
    <property type="entry name" value="von Willebrand factor, type A domain"/>
    <property type="match status" value="1"/>
</dbReference>
<organism evidence="2 3">
    <name type="scientific">Rhizobium lemnae</name>
    <dbReference type="NCBI Taxonomy" id="1214924"/>
    <lineage>
        <taxon>Bacteria</taxon>
        <taxon>Pseudomonadati</taxon>
        <taxon>Pseudomonadota</taxon>
        <taxon>Alphaproteobacteria</taxon>
        <taxon>Hyphomicrobiales</taxon>
        <taxon>Rhizobiaceae</taxon>
        <taxon>Rhizobium/Agrobacterium group</taxon>
        <taxon>Rhizobium</taxon>
    </lineage>
</organism>
<dbReference type="Pfam" id="PF00092">
    <property type="entry name" value="VWA"/>
    <property type="match status" value="1"/>
</dbReference>
<evidence type="ECO:0000259" key="1">
    <source>
        <dbReference type="PROSITE" id="PS50234"/>
    </source>
</evidence>
<dbReference type="Pfam" id="PF13400">
    <property type="entry name" value="Tad"/>
    <property type="match status" value="1"/>
</dbReference>
<dbReference type="CDD" id="cd00198">
    <property type="entry name" value="vWFA"/>
    <property type="match status" value="1"/>
</dbReference>
<dbReference type="SMART" id="SM00327">
    <property type="entry name" value="VWA"/>
    <property type="match status" value="1"/>
</dbReference>
<dbReference type="PROSITE" id="PS50234">
    <property type="entry name" value="VWFA"/>
    <property type="match status" value="1"/>
</dbReference>
<sequence length="378" mass="40203">MKKSLWNLIKDRSGNFGVVTAILLPVCIGTASFGIDFANALQVKADLQGAADAAALSAASAMAKESELTEEEAKKKASDYLAAQFAAFIDPDEKDANTASDIAKKTQSEVVSTGTEATGKTYSVTVRSSFDVPTSGLASIFVPSIRVSVEASASSSTERHGAFSMYLVLDRSASMIEYTNTLKAACSGCWLTYVSKIEALKSASDALIDTIKDYDPDSRYTRLGAVSYNEVMQPPTPLDWNTDATLSYVNALTPFGFTNSGEAMQTAYKAVTDPMEDSYHKNKNGQDKPRKFIIFMTDGVNNILGADTKTKAACTAAKADGVEIFTVALMAPDAGKALLSACATDNDHYFDAQNAVDLVAAFQEIAAKASQKGTLMTN</sequence>
<comment type="caution">
    <text evidence="2">The sequence shown here is derived from an EMBL/GenBank/DDBJ whole genome shotgun (WGS) entry which is preliminary data.</text>
</comment>
<dbReference type="EMBL" id="JBHSBD010000059">
    <property type="protein sequence ID" value="MFC3969215.1"/>
    <property type="molecule type" value="Genomic_DNA"/>
</dbReference>
<evidence type="ECO:0000313" key="2">
    <source>
        <dbReference type="EMBL" id="MFC3969215.1"/>
    </source>
</evidence>
<accession>A0ABV8EAM4</accession>
<dbReference type="Proteomes" id="UP001595697">
    <property type="component" value="Unassembled WGS sequence"/>
</dbReference>
<proteinExistence type="predicted"/>
<dbReference type="InterPro" id="IPR036465">
    <property type="entry name" value="vWFA_dom_sf"/>
</dbReference>
<feature type="domain" description="VWFA" evidence="1">
    <location>
        <begin position="164"/>
        <end position="365"/>
    </location>
</feature>
<dbReference type="RefSeq" id="WP_247262895.1">
    <property type="nucleotide sequence ID" value="NZ_JALJQZ010000092.1"/>
</dbReference>
<gene>
    <name evidence="2" type="ORF">ACFOVS_13955</name>
</gene>
<dbReference type="SUPFAM" id="SSF53300">
    <property type="entry name" value="vWA-like"/>
    <property type="match status" value="1"/>
</dbReference>
<name>A0ABV8EAM4_9HYPH</name>
<evidence type="ECO:0000313" key="3">
    <source>
        <dbReference type="Proteomes" id="UP001595697"/>
    </source>
</evidence>
<reference evidence="3" key="1">
    <citation type="journal article" date="2019" name="Int. J. Syst. Evol. Microbiol.">
        <title>The Global Catalogue of Microorganisms (GCM) 10K type strain sequencing project: providing services to taxonomists for standard genome sequencing and annotation.</title>
        <authorList>
            <consortium name="The Broad Institute Genomics Platform"/>
            <consortium name="The Broad Institute Genome Sequencing Center for Infectious Disease"/>
            <person name="Wu L."/>
            <person name="Ma J."/>
        </authorList>
    </citation>
    <scope>NUCLEOTIDE SEQUENCE [LARGE SCALE GENOMIC DNA]</scope>
    <source>
        <strain evidence="3">TBRC 5781</strain>
    </source>
</reference>
<dbReference type="InterPro" id="IPR028087">
    <property type="entry name" value="Tad_N"/>
</dbReference>
<protein>
    <submittedName>
        <fullName evidence="2">VWA domain-containing protein</fullName>
    </submittedName>
</protein>
<dbReference type="InterPro" id="IPR002035">
    <property type="entry name" value="VWF_A"/>
</dbReference>